<accession>A0A0A9EKZ6</accession>
<reference evidence="1" key="1">
    <citation type="submission" date="2014-09" db="EMBL/GenBank/DDBJ databases">
        <authorList>
            <person name="Magalhaes I.L.F."/>
            <person name="Oliveira U."/>
            <person name="Santos F.R."/>
            <person name="Vidigal T.H.D.A."/>
            <person name="Brescovit A.D."/>
            <person name="Santos A.J."/>
        </authorList>
    </citation>
    <scope>NUCLEOTIDE SEQUENCE</scope>
    <source>
        <tissue evidence="1">Shoot tissue taken approximately 20 cm above the soil surface</tissue>
    </source>
</reference>
<proteinExistence type="predicted"/>
<dbReference type="AlphaFoldDB" id="A0A0A9EKZ6"/>
<sequence>MVGCKENRHASSSQVSDREHAWNGCPSGYVGNIYTLDVCPYLFGLSSPSWSVDSIVADDPSHSHIEKAITRSSQITCYCCEINLILCHELFYQKMVGRYYCPFLTCIGALVSSHYLSNEAFLPRSIQLLNKPSSKFSGAKYYKHFTYLLDMLNFVIAFWHHCSELCTLIDDIYIEAAQVCTEKLYTGIRFILFFIHQPKALCS</sequence>
<evidence type="ECO:0000313" key="1">
    <source>
        <dbReference type="EMBL" id="JAD96712.1"/>
    </source>
</evidence>
<dbReference type="EMBL" id="GBRH01201183">
    <property type="protein sequence ID" value="JAD96712.1"/>
    <property type="molecule type" value="Transcribed_RNA"/>
</dbReference>
<name>A0A0A9EKZ6_ARUDO</name>
<organism evidence="1">
    <name type="scientific">Arundo donax</name>
    <name type="common">Giant reed</name>
    <name type="synonym">Donax arundinaceus</name>
    <dbReference type="NCBI Taxonomy" id="35708"/>
    <lineage>
        <taxon>Eukaryota</taxon>
        <taxon>Viridiplantae</taxon>
        <taxon>Streptophyta</taxon>
        <taxon>Embryophyta</taxon>
        <taxon>Tracheophyta</taxon>
        <taxon>Spermatophyta</taxon>
        <taxon>Magnoliopsida</taxon>
        <taxon>Liliopsida</taxon>
        <taxon>Poales</taxon>
        <taxon>Poaceae</taxon>
        <taxon>PACMAD clade</taxon>
        <taxon>Arundinoideae</taxon>
        <taxon>Arundineae</taxon>
        <taxon>Arundo</taxon>
    </lineage>
</organism>
<reference evidence="1" key="2">
    <citation type="journal article" date="2015" name="Data Brief">
        <title>Shoot transcriptome of the giant reed, Arundo donax.</title>
        <authorList>
            <person name="Barrero R.A."/>
            <person name="Guerrero F.D."/>
            <person name="Moolhuijzen P."/>
            <person name="Goolsby J.A."/>
            <person name="Tidwell J."/>
            <person name="Bellgard S.E."/>
            <person name="Bellgard M.I."/>
        </authorList>
    </citation>
    <scope>NUCLEOTIDE SEQUENCE</scope>
    <source>
        <tissue evidence="1">Shoot tissue taken approximately 20 cm above the soil surface</tissue>
    </source>
</reference>
<protein>
    <submittedName>
        <fullName evidence="1">Uncharacterized protein</fullName>
    </submittedName>
</protein>